<keyword evidence="3" id="KW-1185">Reference proteome</keyword>
<organism evidence="2 3">
    <name type="scientific">Litoribacter ruber</name>
    <dbReference type="NCBI Taxonomy" id="702568"/>
    <lineage>
        <taxon>Bacteria</taxon>
        <taxon>Pseudomonadati</taxon>
        <taxon>Bacteroidota</taxon>
        <taxon>Cytophagia</taxon>
        <taxon>Cytophagales</taxon>
        <taxon>Cyclobacteriaceae</taxon>
        <taxon>Litoribacter</taxon>
    </lineage>
</organism>
<keyword evidence="1" id="KW-0812">Transmembrane</keyword>
<keyword evidence="1" id="KW-0472">Membrane</keyword>
<gene>
    <name evidence="2" type="ORF">KI659_17775</name>
</gene>
<dbReference type="Proteomes" id="UP001319104">
    <property type="component" value="Unassembled WGS sequence"/>
</dbReference>
<dbReference type="EMBL" id="JAHCMY010000021">
    <property type="protein sequence ID" value="MBS9525874.1"/>
    <property type="molecule type" value="Genomic_DNA"/>
</dbReference>
<evidence type="ECO:0000313" key="2">
    <source>
        <dbReference type="EMBL" id="MBS9525874.1"/>
    </source>
</evidence>
<dbReference type="RefSeq" id="WP_213946734.1">
    <property type="nucleotide sequence ID" value="NZ_JAHBGI010000026.1"/>
</dbReference>
<evidence type="ECO:0000313" key="3">
    <source>
        <dbReference type="Proteomes" id="UP001319104"/>
    </source>
</evidence>
<feature type="transmembrane region" description="Helical" evidence="1">
    <location>
        <begin position="7"/>
        <end position="26"/>
    </location>
</feature>
<sequence>MNQKRIFGPLLTLLGIGGLIYGAILFLDEQQGDWKTTLVFFVLGLIFFSSGLGLIKRTDDKS</sequence>
<reference evidence="2 3" key="1">
    <citation type="submission" date="2021-05" db="EMBL/GenBank/DDBJ databases">
        <authorList>
            <person name="Zhang Z.D."/>
            <person name="Osman G."/>
        </authorList>
    </citation>
    <scope>NUCLEOTIDE SEQUENCE [LARGE SCALE GENOMIC DNA]</scope>
    <source>
        <strain evidence="2 3">KCTC 32217</strain>
    </source>
</reference>
<keyword evidence="1" id="KW-1133">Transmembrane helix</keyword>
<accession>A0AAP2G2A7</accession>
<comment type="caution">
    <text evidence="2">The sequence shown here is derived from an EMBL/GenBank/DDBJ whole genome shotgun (WGS) entry which is preliminary data.</text>
</comment>
<feature type="transmembrane region" description="Helical" evidence="1">
    <location>
        <begin position="38"/>
        <end position="55"/>
    </location>
</feature>
<evidence type="ECO:0000256" key="1">
    <source>
        <dbReference type="SAM" id="Phobius"/>
    </source>
</evidence>
<protein>
    <submittedName>
        <fullName evidence="2">Uncharacterized protein</fullName>
    </submittedName>
</protein>
<dbReference type="AlphaFoldDB" id="A0AAP2G2A7"/>
<name>A0AAP2G2A7_9BACT</name>
<proteinExistence type="predicted"/>